<accession>A0ABS0I7S0</accession>
<keyword evidence="5" id="KW-1185">Reference proteome</keyword>
<dbReference type="EMBL" id="JADQDM010000010">
    <property type="protein sequence ID" value="MBF9222934.1"/>
    <property type="molecule type" value="Genomic_DNA"/>
</dbReference>
<sequence length="201" mass="21500">MQLVVISPPHSVAFETQLATKMLAAGLARFHVRKPGWGAAETAAYVAEIPGQYRARLVLHGHHALVKELALGGAHLTAASRSAHSLPRLRAGQTISTSFHSLAEIKQHRRRYDYVFLSPIFDSISKKSYGAAFDLGEVAATLQKLRQRPGYRPQVLALGGIESTNLAAAQQAGFAGAAVLGAVWQSPDPVAAFRTLQSVIG</sequence>
<dbReference type="Gene3D" id="3.20.20.70">
    <property type="entry name" value="Aldolase class I"/>
    <property type="match status" value="1"/>
</dbReference>
<dbReference type="SUPFAM" id="SSF51391">
    <property type="entry name" value="Thiamin phosphate synthase"/>
    <property type="match status" value="1"/>
</dbReference>
<organism evidence="4 5">
    <name type="scientific">Hymenobacter ruricola</name>
    <dbReference type="NCBI Taxonomy" id="2791023"/>
    <lineage>
        <taxon>Bacteria</taxon>
        <taxon>Pseudomonadati</taxon>
        <taxon>Bacteroidota</taxon>
        <taxon>Cytophagia</taxon>
        <taxon>Cytophagales</taxon>
        <taxon>Hymenobacteraceae</taxon>
        <taxon>Hymenobacter</taxon>
    </lineage>
</organism>
<reference evidence="4 5" key="1">
    <citation type="submission" date="2020-11" db="EMBL/GenBank/DDBJ databases">
        <authorList>
            <person name="Kim M.K."/>
        </authorList>
    </citation>
    <scope>NUCLEOTIDE SEQUENCE [LARGE SCALE GENOMIC DNA]</scope>
    <source>
        <strain evidence="4 5">BT662</strain>
    </source>
</reference>
<comment type="caution">
    <text evidence="4">The sequence shown here is derived from an EMBL/GenBank/DDBJ whole genome shotgun (WGS) entry which is preliminary data.</text>
</comment>
<protein>
    <submittedName>
        <fullName evidence="4">Thiamine phosphate synthase</fullName>
    </submittedName>
</protein>
<comment type="pathway">
    <text evidence="1">Cofactor biosynthesis; thiamine diphosphate biosynthesis.</text>
</comment>
<dbReference type="InterPro" id="IPR036206">
    <property type="entry name" value="ThiamineP_synth_sf"/>
</dbReference>
<evidence type="ECO:0000259" key="3">
    <source>
        <dbReference type="Pfam" id="PF02581"/>
    </source>
</evidence>
<evidence type="ECO:0000313" key="4">
    <source>
        <dbReference type="EMBL" id="MBF9222934.1"/>
    </source>
</evidence>
<dbReference type="Proteomes" id="UP000618931">
    <property type="component" value="Unassembled WGS sequence"/>
</dbReference>
<dbReference type="PANTHER" id="PTHR20857:SF15">
    <property type="entry name" value="THIAMINE-PHOSPHATE SYNTHASE"/>
    <property type="match status" value="1"/>
</dbReference>
<dbReference type="Pfam" id="PF02581">
    <property type="entry name" value="TMP-TENI"/>
    <property type="match status" value="1"/>
</dbReference>
<dbReference type="CDD" id="cd00564">
    <property type="entry name" value="TMP_TenI"/>
    <property type="match status" value="1"/>
</dbReference>
<keyword evidence="2" id="KW-0784">Thiamine biosynthesis</keyword>
<dbReference type="PANTHER" id="PTHR20857">
    <property type="entry name" value="THIAMINE-PHOSPHATE PYROPHOSPHORYLASE"/>
    <property type="match status" value="1"/>
</dbReference>
<name>A0ABS0I7S0_9BACT</name>
<gene>
    <name evidence="4" type="ORF">I2H31_17650</name>
</gene>
<evidence type="ECO:0000256" key="2">
    <source>
        <dbReference type="ARBA" id="ARBA00022977"/>
    </source>
</evidence>
<evidence type="ECO:0000313" key="5">
    <source>
        <dbReference type="Proteomes" id="UP000618931"/>
    </source>
</evidence>
<proteinExistence type="predicted"/>
<evidence type="ECO:0000256" key="1">
    <source>
        <dbReference type="ARBA" id="ARBA00004948"/>
    </source>
</evidence>
<dbReference type="InterPro" id="IPR013785">
    <property type="entry name" value="Aldolase_TIM"/>
</dbReference>
<dbReference type="InterPro" id="IPR022998">
    <property type="entry name" value="ThiamineP_synth_TenI"/>
</dbReference>
<dbReference type="RefSeq" id="WP_196294380.1">
    <property type="nucleotide sequence ID" value="NZ_JADQDM010000010.1"/>
</dbReference>
<feature type="domain" description="Thiamine phosphate synthase/TenI" evidence="3">
    <location>
        <begin position="4"/>
        <end position="183"/>
    </location>
</feature>